<accession>A0ABY9GL75</accession>
<name>A0ABY9GL75_9PSED</name>
<keyword evidence="1" id="KW-0812">Transmembrane</keyword>
<dbReference type="Proteomes" id="UP001230768">
    <property type="component" value="Chromosome"/>
</dbReference>
<dbReference type="EMBL" id="CP117430">
    <property type="protein sequence ID" value="WLI16512.1"/>
    <property type="molecule type" value="Genomic_DNA"/>
</dbReference>
<evidence type="ECO:0000256" key="1">
    <source>
        <dbReference type="SAM" id="Phobius"/>
    </source>
</evidence>
<keyword evidence="1" id="KW-1133">Transmembrane helix</keyword>
<protein>
    <submittedName>
        <fullName evidence="2">Uncharacterized protein</fullName>
    </submittedName>
</protein>
<reference evidence="2 3" key="1">
    <citation type="submission" date="2023-02" db="EMBL/GenBank/DDBJ databases">
        <title>Evolution of Hrp T3SS in non-pathogenic Pseudomonas fluorescens.</title>
        <authorList>
            <person name="Liao K."/>
            <person name="Wei H."/>
            <person name="Gu Y."/>
        </authorList>
    </citation>
    <scope>NUCLEOTIDE SEQUENCE [LARGE SCALE GENOMIC DNA]</scope>
    <source>
        <strain evidence="2 3">FP607</strain>
    </source>
</reference>
<keyword evidence="3" id="KW-1185">Reference proteome</keyword>
<sequence length="106" mass="11250">MNSAKQIFLIAAVVVLIGWIATGWSAFLFLALALGLFGSIGSFESSSLSPTLEAEAARRSVVVTDVAPIKPAEVVLPGRVIRDPIIEGAVRPSVGRRLFLDDVTDE</sequence>
<gene>
    <name evidence="2" type="ORF">PSH88_19610</name>
</gene>
<organism evidence="2 3">
    <name type="scientific">Pseudomonas wuhanensis</name>
    <dbReference type="NCBI Taxonomy" id="2954098"/>
    <lineage>
        <taxon>Bacteria</taxon>
        <taxon>Pseudomonadati</taxon>
        <taxon>Pseudomonadota</taxon>
        <taxon>Gammaproteobacteria</taxon>
        <taxon>Pseudomonadales</taxon>
        <taxon>Pseudomonadaceae</taxon>
        <taxon>Pseudomonas</taxon>
    </lineage>
</organism>
<keyword evidence="1" id="KW-0472">Membrane</keyword>
<feature type="transmembrane region" description="Helical" evidence="1">
    <location>
        <begin position="7"/>
        <end position="37"/>
    </location>
</feature>
<evidence type="ECO:0000313" key="3">
    <source>
        <dbReference type="Proteomes" id="UP001230768"/>
    </source>
</evidence>
<evidence type="ECO:0000313" key="2">
    <source>
        <dbReference type="EMBL" id="WLI16512.1"/>
    </source>
</evidence>
<dbReference type="RefSeq" id="WP_305422165.1">
    <property type="nucleotide sequence ID" value="NZ_CP117430.1"/>
</dbReference>
<proteinExistence type="predicted"/>